<sequence>MRHSTVACHCCGKIMVPRTTYSRSLLGYSPTSSHCPFCLSDNWHGGNPSFHERVFWLIGFGLGVLACVMVGALLFKLQWLAGIEGIYPWLTLLTNAVAIWAGYRFYAWFIDEDS</sequence>
<feature type="transmembrane region" description="Helical" evidence="1">
    <location>
        <begin position="87"/>
        <end position="109"/>
    </location>
</feature>
<dbReference type="Proteomes" id="UP000063434">
    <property type="component" value="Unassembled WGS sequence"/>
</dbReference>
<organism evidence="2 3">
    <name type="scientific">Pseudomonas fluorescens</name>
    <dbReference type="NCBI Taxonomy" id="294"/>
    <lineage>
        <taxon>Bacteria</taxon>
        <taxon>Pseudomonadati</taxon>
        <taxon>Pseudomonadota</taxon>
        <taxon>Gammaproteobacteria</taxon>
        <taxon>Pseudomonadales</taxon>
        <taxon>Pseudomonadaceae</taxon>
        <taxon>Pseudomonas</taxon>
    </lineage>
</organism>
<dbReference type="RefSeq" id="WP_148666183.1">
    <property type="nucleotide sequence ID" value="NZ_LCYC01000004.1"/>
</dbReference>
<dbReference type="PATRIC" id="fig|294.195.peg.328"/>
<keyword evidence="1" id="KW-1133">Transmembrane helix</keyword>
<protein>
    <submittedName>
        <fullName evidence="2">Uncharacterized protein</fullName>
    </submittedName>
</protein>
<comment type="caution">
    <text evidence="2">The sequence shown here is derived from an EMBL/GenBank/DDBJ whole genome shotgun (WGS) entry which is preliminary data.</text>
</comment>
<evidence type="ECO:0000256" key="1">
    <source>
        <dbReference type="SAM" id="Phobius"/>
    </source>
</evidence>
<dbReference type="AlphaFoldDB" id="A0A109LAK6"/>
<gene>
    <name evidence="2" type="ORF">PFL603g_00306</name>
</gene>
<reference evidence="2 3" key="1">
    <citation type="submission" date="2015-05" db="EMBL/GenBank/DDBJ databases">
        <title>A genomic and transcriptomic approach to investigate the blue pigment phenotype in Pseudomonas fluorescens.</title>
        <authorList>
            <person name="Andreani N.A."/>
            <person name="Cardazzo B."/>
        </authorList>
    </citation>
    <scope>NUCLEOTIDE SEQUENCE [LARGE SCALE GENOMIC DNA]</scope>
    <source>
        <strain evidence="2 3">Ps_40</strain>
    </source>
</reference>
<accession>A0A109LAK6</accession>
<evidence type="ECO:0000313" key="3">
    <source>
        <dbReference type="Proteomes" id="UP000063434"/>
    </source>
</evidence>
<evidence type="ECO:0000313" key="2">
    <source>
        <dbReference type="EMBL" id="KWV84049.1"/>
    </source>
</evidence>
<keyword evidence="1" id="KW-0812">Transmembrane</keyword>
<proteinExistence type="predicted"/>
<dbReference type="EMBL" id="LCYC01000004">
    <property type="protein sequence ID" value="KWV84049.1"/>
    <property type="molecule type" value="Genomic_DNA"/>
</dbReference>
<name>A0A109LAK6_PSEFL</name>
<keyword evidence="1" id="KW-0472">Membrane</keyword>
<feature type="transmembrane region" description="Helical" evidence="1">
    <location>
        <begin position="54"/>
        <end position="75"/>
    </location>
</feature>